<gene>
    <name evidence="2" type="ORF">BaRGS_00003955</name>
</gene>
<feature type="non-terminal residue" evidence="2">
    <location>
        <position position="231"/>
    </location>
</feature>
<reference evidence="2 3" key="1">
    <citation type="journal article" date="2023" name="Sci. Data">
        <title>Genome assembly of the Korean intertidal mud-creeper Batillaria attramentaria.</title>
        <authorList>
            <person name="Patra A.K."/>
            <person name="Ho P.T."/>
            <person name="Jun S."/>
            <person name="Lee S.J."/>
            <person name="Kim Y."/>
            <person name="Won Y.J."/>
        </authorList>
    </citation>
    <scope>NUCLEOTIDE SEQUENCE [LARGE SCALE GENOMIC DNA]</scope>
    <source>
        <strain evidence="2">Wonlab-2016</strain>
    </source>
</reference>
<protein>
    <submittedName>
        <fullName evidence="2">Uncharacterized protein</fullName>
    </submittedName>
</protein>
<evidence type="ECO:0000313" key="2">
    <source>
        <dbReference type="EMBL" id="KAK7504927.1"/>
    </source>
</evidence>
<evidence type="ECO:0000313" key="3">
    <source>
        <dbReference type="Proteomes" id="UP001519460"/>
    </source>
</evidence>
<keyword evidence="3" id="KW-1185">Reference proteome</keyword>
<name>A0ABD0M139_9CAEN</name>
<dbReference type="InterPro" id="IPR051077">
    <property type="entry name" value="Ca-dependent_lectin"/>
</dbReference>
<evidence type="ECO:0000256" key="1">
    <source>
        <dbReference type="SAM" id="MobiDB-lite"/>
    </source>
</evidence>
<proteinExistence type="predicted"/>
<dbReference type="EMBL" id="JACVVK020000013">
    <property type="protein sequence ID" value="KAK7504927.1"/>
    <property type="molecule type" value="Genomic_DNA"/>
</dbReference>
<comment type="caution">
    <text evidence="2">The sequence shown here is derived from an EMBL/GenBank/DDBJ whole genome shotgun (WGS) entry which is preliminary data.</text>
</comment>
<sequence>MTLTAALSSGLGVLPSDPGSEDSEASKQLSGLKEELHQLKQQFRNFVNSAGRMGSFKRSDDAGPLEAVVAQQAQELSALKAQLQATEARLQAAESKVTSLQNSQGVAGGSWQGDYGGAANRLCLSLEPQFDGVSFDNSVENKLHGAEYYFPGHTPNDVPCCVCRAPYPTTIMLPGTFTCPPGWVPQYTGHVTAGNRLSKAASEFLCLDGEPEDRQGTYRIDNGAYFEYSMT</sequence>
<dbReference type="AlphaFoldDB" id="A0ABD0M139"/>
<dbReference type="PANTHER" id="PTHR24024:SF18">
    <property type="entry name" value="SHORT-CHAIN COLLAGEN C4-LIKE"/>
    <property type="match status" value="1"/>
</dbReference>
<accession>A0ABD0M139</accession>
<dbReference type="Proteomes" id="UP001519460">
    <property type="component" value="Unassembled WGS sequence"/>
</dbReference>
<organism evidence="2 3">
    <name type="scientific">Batillaria attramentaria</name>
    <dbReference type="NCBI Taxonomy" id="370345"/>
    <lineage>
        <taxon>Eukaryota</taxon>
        <taxon>Metazoa</taxon>
        <taxon>Spiralia</taxon>
        <taxon>Lophotrochozoa</taxon>
        <taxon>Mollusca</taxon>
        <taxon>Gastropoda</taxon>
        <taxon>Caenogastropoda</taxon>
        <taxon>Sorbeoconcha</taxon>
        <taxon>Cerithioidea</taxon>
        <taxon>Batillariidae</taxon>
        <taxon>Batillaria</taxon>
    </lineage>
</organism>
<feature type="region of interest" description="Disordered" evidence="1">
    <location>
        <begin position="1"/>
        <end position="30"/>
    </location>
</feature>
<dbReference type="PANTHER" id="PTHR24024">
    <property type="entry name" value="PULMONARY SURFACTANT-ASSOCIATED PROTEIN A"/>
    <property type="match status" value="1"/>
</dbReference>